<feature type="chain" id="PRO_5046512853" evidence="1">
    <location>
        <begin position="20"/>
        <end position="186"/>
    </location>
</feature>
<dbReference type="NCBIfam" id="NF038129">
    <property type="entry name" value="PEP_NF038129"/>
    <property type="match status" value="1"/>
</dbReference>
<reference evidence="2" key="1">
    <citation type="submission" date="2022-08" db="EMBL/GenBank/DDBJ databases">
        <title>Reclassification of Massilia species as members of the genera Telluria, Duganella, Pseudoduganella, Mokoshia gen. nov. and Zemynaea gen. nov. using orthogonal and non-orthogonal genome-based approaches.</title>
        <authorList>
            <person name="Bowman J.P."/>
        </authorList>
    </citation>
    <scope>NUCLEOTIDE SEQUENCE</scope>
    <source>
        <strain evidence="2">LMG 11547</strain>
    </source>
</reference>
<name>A0ABT2C0G3_9BURK</name>
<dbReference type="Proteomes" id="UP001165263">
    <property type="component" value="Unassembled WGS sequence"/>
</dbReference>
<feature type="signal peptide" evidence="1">
    <location>
        <begin position="1"/>
        <end position="19"/>
    </location>
</feature>
<organism evidence="2 3">
    <name type="scientific">Telluria mixta</name>
    <dbReference type="NCBI Taxonomy" id="34071"/>
    <lineage>
        <taxon>Bacteria</taxon>
        <taxon>Pseudomonadati</taxon>
        <taxon>Pseudomonadota</taxon>
        <taxon>Betaproteobacteria</taxon>
        <taxon>Burkholderiales</taxon>
        <taxon>Oxalobacteraceae</taxon>
        <taxon>Telluria group</taxon>
        <taxon>Telluria</taxon>
    </lineage>
</organism>
<evidence type="ECO:0000313" key="3">
    <source>
        <dbReference type="Proteomes" id="UP001165263"/>
    </source>
</evidence>
<evidence type="ECO:0000256" key="1">
    <source>
        <dbReference type="SAM" id="SignalP"/>
    </source>
</evidence>
<protein>
    <submittedName>
        <fullName evidence="2">NF038129 family PEP-CTERM protein</fullName>
    </submittedName>
</protein>
<dbReference type="EMBL" id="JANUHC010000004">
    <property type="protein sequence ID" value="MCS0630154.1"/>
    <property type="molecule type" value="Genomic_DNA"/>
</dbReference>
<comment type="caution">
    <text evidence="2">The sequence shown here is derived from an EMBL/GenBank/DDBJ whole genome shotgun (WGS) entry which is preliminary data.</text>
</comment>
<dbReference type="RefSeq" id="WP_259449272.1">
    <property type="nucleotide sequence ID" value="NZ_CP119520.1"/>
</dbReference>
<evidence type="ECO:0000313" key="2">
    <source>
        <dbReference type="EMBL" id="MCS0630154.1"/>
    </source>
</evidence>
<keyword evidence="3" id="KW-1185">Reference proteome</keyword>
<sequence>MKRLFGILALLFACATASAGPGYHVVVDTQAYAGQSGYLDFLILGQAAASPLHATLSGFSGIVDDGGGAAIFLGDVGGSIATGVVLGNAEGWNEFGQWTRFGGHLVFDVSFDIDPQPGAGSTLELALLDRDLNYLQAAGDAIAFATLPGQDPVVTHTDAVRLPEAPAPALCLTGLALLGLARRRRA</sequence>
<accession>A0ABT2C0G3</accession>
<keyword evidence="1" id="KW-0732">Signal</keyword>
<gene>
    <name evidence="2" type="ORF">NX786_12495</name>
</gene>
<proteinExistence type="predicted"/>